<evidence type="ECO:0000313" key="2">
    <source>
        <dbReference type="EMBL" id="RJG03547.1"/>
    </source>
</evidence>
<protein>
    <submittedName>
        <fullName evidence="2">Uncharacterized protein</fullName>
    </submittedName>
</protein>
<evidence type="ECO:0000256" key="1">
    <source>
        <dbReference type="SAM" id="MobiDB-lite"/>
    </source>
</evidence>
<dbReference type="AlphaFoldDB" id="A0A3A3G4Y5"/>
<reference evidence="3" key="1">
    <citation type="submission" date="2018-09" db="EMBL/GenBank/DDBJ databases">
        <authorList>
            <person name="Zhu H."/>
        </authorList>
    </citation>
    <scope>NUCLEOTIDE SEQUENCE [LARGE SCALE GENOMIC DNA]</scope>
    <source>
        <strain evidence="3">K1S02-23</strain>
    </source>
</reference>
<name>A0A3A3G4Y5_9BURK</name>
<feature type="region of interest" description="Disordered" evidence="1">
    <location>
        <begin position="58"/>
        <end position="92"/>
    </location>
</feature>
<dbReference type="Proteomes" id="UP000266327">
    <property type="component" value="Unassembled WGS sequence"/>
</dbReference>
<evidence type="ECO:0000313" key="3">
    <source>
        <dbReference type="Proteomes" id="UP000266327"/>
    </source>
</evidence>
<dbReference type="OrthoDB" id="8776642at2"/>
<dbReference type="EMBL" id="QYUQ01000002">
    <property type="protein sequence ID" value="RJG03547.1"/>
    <property type="molecule type" value="Genomic_DNA"/>
</dbReference>
<keyword evidence="3" id="KW-1185">Reference proteome</keyword>
<dbReference type="RefSeq" id="WP_119787038.1">
    <property type="nucleotide sequence ID" value="NZ_QYUQ01000002.1"/>
</dbReference>
<organism evidence="2 3">
    <name type="scientific">Noviherbaspirillum sedimenti</name>
    <dbReference type="NCBI Taxonomy" id="2320865"/>
    <lineage>
        <taxon>Bacteria</taxon>
        <taxon>Pseudomonadati</taxon>
        <taxon>Pseudomonadota</taxon>
        <taxon>Betaproteobacteria</taxon>
        <taxon>Burkholderiales</taxon>
        <taxon>Oxalobacteraceae</taxon>
        <taxon>Noviherbaspirillum</taxon>
    </lineage>
</organism>
<proteinExistence type="predicted"/>
<sequence>MSNISSAKSSLRAELEHVQSGLAYYQSRVEALNSAIHQLDEIGDEDMLDLEIAEEIPSGKVSTGRRGRRPGAAKKVTKPGRQARGASRLPATGGDFFPNLLTGQKQTMSALLHAAAAQMPFKATPEELTQLRSRLVAAISGMLKSGAISDQGKGRERVYFKA</sequence>
<feature type="compositionally biased region" description="Basic residues" evidence="1">
    <location>
        <begin position="63"/>
        <end position="78"/>
    </location>
</feature>
<comment type="caution">
    <text evidence="2">The sequence shown here is derived from an EMBL/GenBank/DDBJ whole genome shotgun (WGS) entry which is preliminary data.</text>
</comment>
<accession>A0A3A3G4Y5</accession>
<gene>
    <name evidence="2" type="ORF">D3878_19725</name>
</gene>